<organism evidence="1">
    <name type="scientific">uncultured Caudovirales phage</name>
    <dbReference type="NCBI Taxonomy" id="2100421"/>
    <lineage>
        <taxon>Viruses</taxon>
        <taxon>Duplodnaviria</taxon>
        <taxon>Heunggongvirae</taxon>
        <taxon>Uroviricota</taxon>
        <taxon>Caudoviricetes</taxon>
        <taxon>Peduoviridae</taxon>
        <taxon>Maltschvirus</taxon>
        <taxon>Maltschvirus maltsch</taxon>
    </lineage>
</organism>
<gene>
    <name evidence="1" type="ORF">UFOVP80_46</name>
</gene>
<protein>
    <recommendedName>
        <fullName evidence="2">DUF551 domain-containing protein</fullName>
    </recommendedName>
</protein>
<proteinExistence type="predicted"/>
<evidence type="ECO:0008006" key="2">
    <source>
        <dbReference type="Google" id="ProtNLM"/>
    </source>
</evidence>
<sequence length="75" mass="9071">MEWKSFKDEPPVSDCMCWVKNEKGWMVGAIARYDKHYNVFINQGFDYHDSLTLDVTHWIELPEYMCPLLKKYCIY</sequence>
<evidence type="ECO:0000313" key="1">
    <source>
        <dbReference type="EMBL" id="CAB4126660.1"/>
    </source>
</evidence>
<dbReference type="EMBL" id="LR796205">
    <property type="protein sequence ID" value="CAB4126660.1"/>
    <property type="molecule type" value="Genomic_DNA"/>
</dbReference>
<reference evidence="1" key="1">
    <citation type="submission" date="2020-04" db="EMBL/GenBank/DDBJ databases">
        <authorList>
            <person name="Chiriac C."/>
            <person name="Salcher M."/>
            <person name="Ghai R."/>
            <person name="Kavagutti S V."/>
        </authorList>
    </citation>
    <scope>NUCLEOTIDE SEQUENCE</scope>
</reference>
<name>A0A6J5L2C3_9CAUD</name>
<accession>A0A6J5L2C3</accession>